<dbReference type="Gene3D" id="3.30.200.20">
    <property type="entry name" value="Phosphorylase Kinase, domain 1"/>
    <property type="match status" value="1"/>
</dbReference>
<dbReference type="Proteomes" id="UP000243739">
    <property type="component" value="Unassembled WGS sequence"/>
</dbReference>
<name>A0A1D2YST2_9BACI</name>
<comment type="caution">
    <text evidence="1">The sequence shown here is derived from an EMBL/GenBank/DDBJ whole genome shotgun (WGS) entry which is preliminary data.</text>
</comment>
<proteinExistence type="predicted"/>
<dbReference type="EMBL" id="MIJF01000056">
    <property type="protein sequence ID" value="OEF98067.1"/>
    <property type="molecule type" value="Genomic_DNA"/>
</dbReference>
<reference evidence="1 2" key="1">
    <citation type="submission" date="2016-09" db="EMBL/GenBank/DDBJ databases">
        <title>Draft genome sequence for the type strain of Vulcanibacillus modesticaldus BR, a strictly anaerobic, moderately thermophilic, and nitrate-reducing bacterium from deep sea-hydrothermal vents of the Mid-Atlantic Ridge.</title>
        <authorList>
            <person name="Abin C.A."/>
            <person name="Hollibaugh J.T."/>
        </authorList>
    </citation>
    <scope>NUCLEOTIDE SEQUENCE [LARGE SCALE GENOMIC DNA]</scope>
    <source>
        <strain evidence="1 2">BR</strain>
    </source>
</reference>
<sequence length="330" mass="39203">MNSINVLNNMNLVEVLRQYELRVATIETYPSFYKLKTDRGTKILKKWNDIDTLKEVFRFKESLAKAGFRKIDRLIRTKEGKPFVLYEGHGYALTDWIDGKKPSIFDEEDLKILGTTLGNFNLATAKININHQIAPWSEHFFRGLKHLQYVERYLDNKSDKNDLDEIILKDIVKLNEQVDRSIQMARKIEKTSFRIGIEPKLCHGNLYSESFKIDEYKEGWIVDLGLPIIDIPVYDIAKLVIRIYKESGFKDEIIYQFLNHYQSVKPLQKEEKYWILTYIAYPHNIWKFLYVYYVAKIPHPTENLSQYKKLMDEQINLGKLYQLLFTYFDL</sequence>
<dbReference type="RefSeq" id="WP_069657367.1">
    <property type="nucleotide sequence ID" value="NZ_MIJF01000056.1"/>
</dbReference>
<accession>A0A1D2YST2</accession>
<evidence type="ECO:0000313" key="1">
    <source>
        <dbReference type="EMBL" id="OEF98067.1"/>
    </source>
</evidence>
<keyword evidence="2" id="KW-1185">Reference proteome</keyword>
<dbReference type="InterPro" id="IPR047175">
    <property type="entry name" value="CotS-like"/>
</dbReference>
<organism evidence="1 2">
    <name type="scientific">Vulcanibacillus modesticaldus</name>
    <dbReference type="NCBI Taxonomy" id="337097"/>
    <lineage>
        <taxon>Bacteria</taxon>
        <taxon>Bacillati</taxon>
        <taxon>Bacillota</taxon>
        <taxon>Bacilli</taxon>
        <taxon>Bacillales</taxon>
        <taxon>Bacillaceae</taxon>
        <taxon>Vulcanibacillus</taxon>
    </lineage>
</organism>
<dbReference type="PANTHER" id="PTHR39179:SF1">
    <property type="entry name" value="SPORE COAT PROTEIN I"/>
    <property type="match status" value="1"/>
</dbReference>
<dbReference type="SUPFAM" id="SSF56112">
    <property type="entry name" value="Protein kinase-like (PK-like)"/>
    <property type="match status" value="1"/>
</dbReference>
<dbReference type="STRING" id="337097.BHF71_03340"/>
<dbReference type="Gene3D" id="3.90.1200.10">
    <property type="match status" value="1"/>
</dbReference>
<evidence type="ECO:0000313" key="2">
    <source>
        <dbReference type="Proteomes" id="UP000243739"/>
    </source>
</evidence>
<protein>
    <submittedName>
        <fullName evidence="1">Uncharacterized protein</fullName>
    </submittedName>
</protein>
<dbReference type="AlphaFoldDB" id="A0A1D2YST2"/>
<dbReference type="OrthoDB" id="9771902at2"/>
<dbReference type="InterPro" id="IPR011009">
    <property type="entry name" value="Kinase-like_dom_sf"/>
</dbReference>
<gene>
    <name evidence="1" type="ORF">BHF71_03340</name>
</gene>
<dbReference type="PANTHER" id="PTHR39179">
    <property type="entry name" value="SPORE COAT PROTEIN I"/>
    <property type="match status" value="1"/>
</dbReference>
<dbReference type="GO" id="GO:0042601">
    <property type="term" value="C:endospore-forming forespore"/>
    <property type="evidence" value="ECO:0007669"/>
    <property type="project" value="TreeGrafter"/>
</dbReference>